<evidence type="ECO:0000256" key="13">
    <source>
        <dbReference type="ARBA" id="ARBA00073026"/>
    </source>
</evidence>
<comment type="function">
    <text evidence="10">Accessory protein for the calcitonin gene-related peptide (CGRP) receptor. It modulates CGRP responsiveness in a variety of tissues.</text>
</comment>
<dbReference type="FunFam" id="1.20.1250.40:FF:000002">
    <property type="entry name" value="DNA-directed RNA polymerase III subunit RPC9"/>
    <property type="match status" value="1"/>
</dbReference>
<keyword evidence="9" id="KW-0539">Nucleus</keyword>
<gene>
    <name evidence="15" type="ORF">QE152_g10721</name>
</gene>
<dbReference type="GO" id="GO:0006384">
    <property type="term" value="P:transcription initiation at RNA polymerase III promoter"/>
    <property type="evidence" value="ECO:0007669"/>
    <property type="project" value="InterPro"/>
</dbReference>
<keyword evidence="6" id="KW-0240">DNA-directed RNA polymerase</keyword>
<dbReference type="InterPro" id="IPR010997">
    <property type="entry name" value="HRDC-like_sf"/>
</dbReference>
<comment type="function">
    <text evidence="12">DNA-dependent RNA polymerase catalyzes the transcription of DNA into RNA using the four ribonucleoside triphosphates as substrates. Specific peripheric component of RNA polymerase III (Pol III) which synthesizes small non-coding RNAs including 5S rRNA, snRNAs, tRNAs and miRNAs from at least 500 distinct genomic loci. With POLR3H/RPC8 forms a mobile stalk that protrudes from Pol III core and functions primarily in transcription initiation. Pol III plays a key role in sensing and limiting infection by intracellular bacteria and DNA viruses. Acts as nuclear and cytosolic DNA sensor involved in innate immune response. Can sense non-self dsDNA that serves as template for transcription into dsRNA. The non-self RNA polymerase III transcripts, such as Epstein-Barr virus-encoded RNAs (EBERs) induce type I interferon and NF-kappa-B through the RIG-I pathway.</text>
</comment>
<evidence type="ECO:0000256" key="2">
    <source>
        <dbReference type="ARBA" id="ARBA00004413"/>
    </source>
</evidence>
<evidence type="ECO:0000256" key="7">
    <source>
        <dbReference type="ARBA" id="ARBA00023136"/>
    </source>
</evidence>
<evidence type="ECO:0000313" key="15">
    <source>
        <dbReference type="EMBL" id="KAK9737435.1"/>
    </source>
</evidence>
<evidence type="ECO:0000256" key="1">
    <source>
        <dbReference type="ARBA" id="ARBA00004123"/>
    </source>
</evidence>
<keyword evidence="5" id="KW-1003">Cell membrane</keyword>
<dbReference type="PANTHER" id="PTHR15561:SF0">
    <property type="entry name" value="DNA-DIRECTED RNA POLYMERASE III SUBUNIT RPC9"/>
    <property type="match status" value="1"/>
</dbReference>
<evidence type="ECO:0000256" key="3">
    <source>
        <dbReference type="ARBA" id="ARBA00006898"/>
    </source>
</evidence>
<evidence type="ECO:0000256" key="12">
    <source>
        <dbReference type="ARBA" id="ARBA00045808"/>
    </source>
</evidence>
<dbReference type="GO" id="GO:0005886">
    <property type="term" value="C:plasma membrane"/>
    <property type="evidence" value="ECO:0007669"/>
    <property type="project" value="UniProtKB-SubCell"/>
</dbReference>
<dbReference type="SUPFAM" id="SSF47819">
    <property type="entry name" value="HRDC-like"/>
    <property type="match status" value="1"/>
</dbReference>
<comment type="subunit">
    <text evidence="11">Component of the RNA polymerase III complex consisting of 17 subunits: a ten-subunit horseshoe-shaped catalytic core composed of POLR3A/RPC1, POLR3B/RPC2, POLR1C/RPAC1, POLR1D/RPAC2, POLR3K/RPC10, POLR2E/RPABC1, POLR2F/RPABC2, POLR2H/RPABC3, POLR2K/RPABC4 and POLR2L/RPABC5; a mobile stalk composed of two subunits POLR3H/RPC8 and CRCP/RPC9, protruding from the core and functioning primarily in transcription initiation; and additional subunits homologous to general transcription factors of the RNA polymerase II machinery, POLR3C/RPC3-POLR3F/RPC6-POLR3G/RPC7 heterotrimer required for transcription initiation and POLR3D/RPC4-POLR3E/RPC5 heterodimer involved in both transcription initiation and termination.</text>
</comment>
<keyword evidence="16" id="KW-1185">Reference proteome</keyword>
<sequence length="129" mass="14821">MEIVNANVATLCNYEVMTHLQKMKDTRKKQTGQLATITYETIRYLEGTPCQTYTSNNVIECLKALEQFNITKNEKLMIINIPPTTALEIQLIVEESEERLTEQHVEEILKICAKYLNVTPKNNDDVEEG</sequence>
<dbReference type="GO" id="GO:0000166">
    <property type="term" value="F:nucleotide binding"/>
    <property type="evidence" value="ECO:0007669"/>
    <property type="project" value="InterPro"/>
</dbReference>
<dbReference type="Proteomes" id="UP001458880">
    <property type="component" value="Unassembled WGS sequence"/>
</dbReference>
<accession>A0AAW1LQ51</accession>
<evidence type="ECO:0000256" key="10">
    <source>
        <dbReference type="ARBA" id="ARBA00043924"/>
    </source>
</evidence>
<dbReference type="SMART" id="SM00657">
    <property type="entry name" value="RPOL4c"/>
    <property type="match status" value="1"/>
</dbReference>
<dbReference type="EMBL" id="JASPKY010000100">
    <property type="protein sequence ID" value="KAK9737435.1"/>
    <property type="molecule type" value="Genomic_DNA"/>
</dbReference>
<organism evidence="15 16">
    <name type="scientific">Popillia japonica</name>
    <name type="common">Japanese beetle</name>
    <dbReference type="NCBI Taxonomy" id="7064"/>
    <lineage>
        <taxon>Eukaryota</taxon>
        <taxon>Metazoa</taxon>
        <taxon>Ecdysozoa</taxon>
        <taxon>Arthropoda</taxon>
        <taxon>Hexapoda</taxon>
        <taxon>Insecta</taxon>
        <taxon>Pterygota</taxon>
        <taxon>Neoptera</taxon>
        <taxon>Endopterygota</taxon>
        <taxon>Coleoptera</taxon>
        <taxon>Polyphaga</taxon>
        <taxon>Scarabaeiformia</taxon>
        <taxon>Scarabaeidae</taxon>
        <taxon>Rutelinae</taxon>
        <taxon>Popillia</taxon>
    </lineage>
</organism>
<dbReference type="InterPro" id="IPR038324">
    <property type="entry name" value="Rpb4/RPC9_sf"/>
</dbReference>
<keyword evidence="7" id="KW-0472">Membrane</keyword>
<evidence type="ECO:0000256" key="11">
    <source>
        <dbReference type="ARBA" id="ARBA00044007"/>
    </source>
</evidence>
<feature type="domain" description="RNA polymerase Rpb4/RPC9 core" evidence="14">
    <location>
        <begin position="1"/>
        <end position="119"/>
    </location>
</feature>
<comment type="similarity">
    <text evidence="3">Belongs to the eukaryotic RPC9 RNA polymerase subunit family.</text>
</comment>
<name>A0AAW1LQ51_POPJA</name>
<dbReference type="InterPro" id="IPR005574">
    <property type="entry name" value="Rpb4/RPC9"/>
</dbReference>
<evidence type="ECO:0000256" key="8">
    <source>
        <dbReference type="ARBA" id="ARBA00023163"/>
    </source>
</evidence>
<evidence type="ECO:0000256" key="4">
    <source>
        <dbReference type="ARBA" id="ARBA00016672"/>
    </source>
</evidence>
<dbReference type="GO" id="GO:0005666">
    <property type="term" value="C:RNA polymerase III complex"/>
    <property type="evidence" value="ECO:0007669"/>
    <property type="project" value="InterPro"/>
</dbReference>
<dbReference type="InterPro" id="IPR006590">
    <property type="entry name" value="RNA_pol_Rpb4/RPC9_core"/>
</dbReference>
<evidence type="ECO:0000313" key="16">
    <source>
        <dbReference type="Proteomes" id="UP001458880"/>
    </source>
</evidence>
<dbReference type="Pfam" id="PF03874">
    <property type="entry name" value="RNA_pol_Rpb4"/>
    <property type="match status" value="1"/>
</dbReference>
<dbReference type="PANTHER" id="PTHR15561">
    <property type="entry name" value="CALCITONIN GENE-RELATED PEPTIDE-RECEPTOR COMPONENT PROTEIN"/>
    <property type="match status" value="1"/>
</dbReference>
<comment type="caution">
    <text evidence="15">The sequence shown here is derived from an EMBL/GenBank/DDBJ whole genome shotgun (WGS) entry which is preliminary data.</text>
</comment>
<evidence type="ECO:0000256" key="9">
    <source>
        <dbReference type="ARBA" id="ARBA00023242"/>
    </source>
</evidence>
<keyword evidence="8" id="KW-0804">Transcription</keyword>
<evidence type="ECO:0000256" key="6">
    <source>
        <dbReference type="ARBA" id="ARBA00022478"/>
    </source>
</evidence>
<dbReference type="InterPro" id="IPR038846">
    <property type="entry name" value="RPC9"/>
</dbReference>
<dbReference type="AlphaFoldDB" id="A0AAW1LQ51"/>
<comment type="subcellular location">
    <subcellularLocation>
        <location evidence="2">Cell membrane</location>
        <topology evidence="2">Peripheral membrane protein</topology>
        <orientation evidence="2">Cytoplasmic side</orientation>
    </subcellularLocation>
    <subcellularLocation>
        <location evidence="1">Nucleus</location>
    </subcellularLocation>
</comment>
<evidence type="ECO:0000259" key="14">
    <source>
        <dbReference type="SMART" id="SM00657"/>
    </source>
</evidence>
<reference evidence="15 16" key="1">
    <citation type="journal article" date="2024" name="BMC Genomics">
        <title>De novo assembly and annotation of Popillia japonica's genome with initial clues to its potential as an invasive pest.</title>
        <authorList>
            <person name="Cucini C."/>
            <person name="Boschi S."/>
            <person name="Funari R."/>
            <person name="Cardaioli E."/>
            <person name="Iannotti N."/>
            <person name="Marturano G."/>
            <person name="Paoli F."/>
            <person name="Bruttini M."/>
            <person name="Carapelli A."/>
            <person name="Frati F."/>
            <person name="Nardi F."/>
        </authorList>
    </citation>
    <scope>NUCLEOTIDE SEQUENCE [LARGE SCALE GENOMIC DNA]</scope>
    <source>
        <strain evidence="15">DMR45628</strain>
    </source>
</reference>
<protein>
    <recommendedName>
        <fullName evidence="4">DNA-directed RNA polymerase III subunit RPC9</fullName>
    </recommendedName>
    <alternativeName>
        <fullName evidence="13">DNA-directed RNA polymerase III subunit rpc9</fullName>
    </alternativeName>
</protein>
<dbReference type="Gene3D" id="1.20.1250.40">
    <property type="match status" value="1"/>
</dbReference>
<proteinExistence type="inferred from homology"/>
<evidence type="ECO:0000256" key="5">
    <source>
        <dbReference type="ARBA" id="ARBA00022475"/>
    </source>
</evidence>